<organism evidence="2 3">
    <name type="scientific">Paenibacillus radicis</name>
    <name type="common">ex Gao et al. 2016</name>
    <dbReference type="NCBI Taxonomy" id="1737354"/>
    <lineage>
        <taxon>Bacteria</taxon>
        <taxon>Bacillati</taxon>
        <taxon>Bacillota</taxon>
        <taxon>Bacilli</taxon>
        <taxon>Bacillales</taxon>
        <taxon>Paenibacillaceae</taxon>
        <taxon>Paenibacillus</taxon>
    </lineage>
</organism>
<evidence type="ECO:0000313" key="2">
    <source>
        <dbReference type="EMBL" id="GGG55415.1"/>
    </source>
</evidence>
<evidence type="ECO:0000256" key="1">
    <source>
        <dbReference type="SAM" id="Phobius"/>
    </source>
</evidence>
<dbReference type="RefSeq" id="WP_188887383.1">
    <property type="nucleotide sequence ID" value="NZ_BMHY01000001.1"/>
</dbReference>
<keyword evidence="1" id="KW-0812">Transmembrane</keyword>
<comment type="caution">
    <text evidence="2">The sequence shown here is derived from an EMBL/GenBank/DDBJ whole genome shotgun (WGS) entry which is preliminary data.</text>
</comment>
<proteinExistence type="predicted"/>
<accession>A0A917GSX4</accession>
<feature type="transmembrane region" description="Helical" evidence="1">
    <location>
        <begin position="26"/>
        <end position="44"/>
    </location>
</feature>
<name>A0A917GSX4_9BACL</name>
<protein>
    <submittedName>
        <fullName evidence="2">Uncharacterized protein</fullName>
    </submittedName>
</protein>
<evidence type="ECO:0000313" key="3">
    <source>
        <dbReference type="Proteomes" id="UP000600247"/>
    </source>
</evidence>
<reference evidence="2 3" key="1">
    <citation type="journal article" date="2014" name="Int. J. Syst. Evol. Microbiol.">
        <title>Complete genome sequence of Corynebacterium casei LMG S-19264T (=DSM 44701T), isolated from a smear-ripened cheese.</title>
        <authorList>
            <consortium name="US DOE Joint Genome Institute (JGI-PGF)"/>
            <person name="Walter F."/>
            <person name="Albersmeier A."/>
            <person name="Kalinowski J."/>
            <person name="Ruckert C."/>
        </authorList>
    </citation>
    <scope>NUCLEOTIDE SEQUENCE [LARGE SCALE GENOMIC DNA]</scope>
    <source>
        <strain evidence="2 3">CGMCC 1.15286</strain>
    </source>
</reference>
<keyword evidence="1" id="KW-1133">Transmembrane helix</keyword>
<dbReference type="Proteomes" id="UP000600247">
    <property type="component" value="Unassembled WGS sequence"/>
</dbReference>
<keyword evidence="1" id="KW-0472">Membrane</keyword>
<dbReference type="AlphaFoldDB" id="A0A917GSX4"/>
<dbReference type="EMBL" id="BMHY01000001">
    <property type="protein sequence ID" value="GGG55415.1"/>
    <property type="molecule type" value="Genomic_DNA"/>
</dbReference>
<keyword evidence="3" id="KW-1185">Reference proteome</keyword>
<sequence length="78" mass="9574">MRKLFSLRYWRNTFVRVYRLLRSKDVALRDKLLFLIPVILYWVLPDVMPFMPIDDIAVTMLVAQWFARFMENKYNSKI</sequence>
<gene>
    <name evidence="2" type="ORF">GCM10010918_05390</name>
</gene>